<feature type="region of interest" description="Disordered" evidence="1">
    <location>
        <begin position="487"/>
        <end position="518"/>
    </location>
</feature>
<dbReference type="AlphaFoldDB" id="A0A364KUA9"/>
<dbReference type="SUPFAM" id="SSF57959">
    <property type="entry name" value="Leucine zipper domain"/>
    <property type="match status" value="1"/>
</dbReference>
<reference evidence="2 3" key="1">
    <citation type="journal article" date="2017" name="Biotechnol. Biofuels">
        <title>Differential beta-glucosidase expression as a function of carbon source availability in Talaromyces amestolkiae: a genomic and proteomic approach.</title>
        <authorList>
            <person name="de Eugenio L.I."/>
            <person name="Mendez-Liter J.A."/>
            <person name="Nieto-Dominguez M."/>
            <person name="Alonso L."/>
            <person name="Gil-Munoz J."/>
            <person name="Barriuso J."/>
            <person name="Prieto A."/>
            <person name="Martinez M.J."/>
        </authorList>
    </citation>
    <scope>NUCLEOTIDE SEQUENCE [LARGE SCALE GENOMIC DNA]</scope>
    <source>
        <strain evidence="2 3">CIB</strain>
    </source>
</reference>
<dbReference type="RefSeq" id="XP_040731661.1">
    <property type="nucleotide sequence ID" value="XM_040875382.1"/>
</dbReference>
<dbReference type="GO" id="GO:0003700">
    <property type="term" value="F:DNA-binding transcription factor activity"/>
    <property type="evidence" value="ECO:0007669"/>
    <property type="project" value="InterPro"/>
</dbReference>
<protein>
    <recommendedName>
        <fullName evidence="4">BZIP domain-containing protein</fullName>
    </recommendedName>
</protein>
<dbReference type="CDD" id="cd14688">
    <property type="entry name" value="bZIP_YAP"/>
    <property type="match status" value="1"/>
</dbReference>
<evidence type="ECO:0000256" key="1">
    <source>
        <dbReference type="SAM" id="MobiDB-lite"/>
    </source>
</evidence>
<keyword evidence="3" id="KW-1185">Reference proteome</keyword>
<gene>
    <name evidence="2" type="ORF">BHQ10_003157</name>
</gene>
<dbReference type="Proteomes" id="UP000249363">
    <property type="component" value="Unassembled WGS sequence"/>
</dbReference>
<feature type="region of interest" description="Disordered" evidence="1">
    <location>
        <begin position="43"/>
        <end position="100"/>
    </location>
</feature>
<accession>A0A364KUA9</accession>
<feature type="compositionally biased region" description="Low complexity" evidence="1">
    <location>
        <begin position="43"/>
        <end position="54"/>
    </location>
</feature>
<dbReference type="InterPro" id="IPR046347">
    <property type="entry name" value="bZIP_sf"/>
</dbReference>
<dbReference type="PANTHER" id="PTHR40618:SF1">
    <property type="entry name" value="B-ZIP TRANSCRIPTION FACTOR (EUROFUNG)"/>
    <property type="match status" value="1"/>
</dbReference>
<organism evidence="2 3">
    <name type="scientific">Talaromyces amestolkiae</name>
    <dbReference type="NCBI Taxonomy" id="1196081"/>
    <lineage>
        <taxon>Eukaryota</taxon>
        <taxon>Fungi</taxon>
        <taxon>Dikarya</taxon>
        <taxon>Ascomycota</taxon>
        <taxon>Pezizomycotina</taxon>
        <taxon>Eurotiomycetes</taxon>
        <taxon>Eurotiomycetidae</taxon>
        <taxon>Eurotiales</taxon>
        <taxon>Trichocomaceae</taxon>
        <taxon>Talaromyces</taxon>
        <taxon>Talaromyces sect. Talaromyces</taxon>
    </lineage>
</organism>
<evidence type="ECO:0000313" key="2">
    <source>
        <dbReference type="EMBL" id="RAO67145.1"/>
    </source>
</evidence>
<dbReference type="Gene3D" id="1.20.5.170">
    <property type="match status" value="1"/>
</dbReference>
<name>A0A364KUA9_TALAM</name>
<sequence length="566" mass="62560">MSLSLSPIDLISSSSYPIPAQLDQRQRAVHASTLYGGLTLLPYDDDTTTPITMPTDEKPKSKRNTNKNSNRKSEDDNKVSKRKRGRPRVLDKDENAAEVCPSQPSVGISIDLAIAQRRRTQIRLAQRAYRSRKEATISSLSKKLAELDAAIRDMNTTVGSFRDELMGSGLLLQQTTLTYGLQRLVQKSDALVKLSRNEEYDSANTSPIDETASNNSSSVEVGDALFVDQSPEITDNLDEFNFTLYTSTDNASSMNFDSLFQGYGLDSVQQQAPTTLAGNANTQLASSFAGSFPQGVANTDTNTTSWLQHSTIPPPSTYSFNESSFVRRLRRQCAEHAYRILTDPNTDPKDIIRKYRFSLCFKNKDALIDRFYKVITSSSSSSTASTTTTSASTAAAYTLGNAGIHYPRPNQQPIPEMTFSSPTELYPVSKFIGPWPFHQADAPHEFTSIDECVSARGMAGDWFDSNDVEGYLREQGIQVDTQASFVTLPDDVPSSSPSSRQVEYVDEKKNPATTGDDVIDPSLGALTVPTEIKDSSKVVHTDSNTKQPTRIFDMDMFLSRELFFSR</sequence>
<dbReference type="OrthoDB" id="545169at2759"/>
<dbReference type="EMBL" id="MIKG01000005">
    <property type="protein sequence ID" value="RAO67145.1"/>
    <property type="molecule type" value="Genomic_DNA"/>
</dbReference>
<dbReference type="GeneID" id="63792373"/>
<evidence type="ECO:0008006" key="4">
    <source>
        <dbReference type="Google" id="ProtNLM"/>
    </source>
</evidence>
<comment type="caution">
    <text evidence="2">The sequence shown here is derived from an EMBL/GenBank/DDBJ whole genome shotgun (WGS) entry which is preliminary data.</text>
</comment>
<dbReference type="PANTHER" id="PTHR40618">
    <property type="entry name" value="B-ZIP TRANSCRIPTION FACTOR (EUROFUNG)-RELATED"/>
    <property type="match status" value="1"/>
</dbReference>
<evidence type="ECO:0000313" key="3">
    <source>
        <dbReference type="Proteomes" id="UP000249363"/>
    </source>
</evidence>
<proteinExistence type="predicted"/>